<evidence type="ECO:0000313" key="2">
    <source>
        <dbReference type="EMBL" id="MQL82287.1"/>
    </source>
</evidence>
<accession>A0A843UJ10</accession>
<dbReference type="EMBL" id="NMUH01000622">
    <property type="protein sequence ID" value="MQL82287.1"/>
    <property type="molecule type" value="Genomic_DNA"/>
</dbReference>
<gene>
    <name evidence="2" type="ORF">Taro_014752</name>
</gene>
<sequence length="383" mass="41034">MAGMADCHVWLSWRPGWARSGRGLGGCRFTVGNATPRPVALRLEEKFPLSSSGGLGLAERRRLMVKRQSVVEREGGSRGVVKALRGFVLHLIVVAFVGDHGMWIPLVGLPVDVATAEHIATSEKALSQHVVTVTWDPQPRASVRGSSPSGGRDQVANLEQKGKTVGQQRRVICRALLDGSGTPRLCGARSTPNYYFGNPFLGAIVVAPTLLLTWLFGLSRGDTWLFLPGLVEVQDVGACVVRLWSLVVAPVFLASACVDSASSAGVVFGLTRVVVEAVAALAGKGLVIFTEPCSRGSPPYSLQVANFPAGSECVAAAAGGACCEHGCYFARAVVGFVLRLRVRLFWACFCRLLCYLRVELFGLCSGDGFQTGSWRFGWRFPPK</sequence>
<keyword evidence="1" id="KW-0472">Membrane</keyword>
<keyword evidence="3" id="KW-1185">Reference proteome</keyword>
<dbReference type="Proteomes" id="UP000652761">
    <property type="component" value="Unassembled WGS sequence"/>
</dbReference>
<protein>
    <submittedName>
        <fullName evidence="2">Uncharacterized protein</fullName>
    </submittedName>
</protein>
<evidence type="ECO:0000256" key="1">
    <source>
        <dbReference type="SAM" id="Phobius"/>
    </source>
</evidence>
<keyword evidence="1" id="KW-1133">Transmembrane helix</keyword>
<evidence type="ECO:0000313" key="3">
    <source>
        <dbReference type="Proteomes" id="UP000652761"/>
    </source>
</evidence>
<comment type="caution">
    <text evidence="2">The sequence shown here is derived from an EMBL/GenBank/DDBJ whole genome shotgun (WGS) entry which is preliminary data.</text>
</comment>
<dbReference type="AlphaFoldDB" id="A0A843UJ10"/>
<feature type="transmembrane region" description="Helical" evidence="1">
    <location>
        <begin position="200"/>
        <end position="218"/>
    </location>
</feature>
<proteinExistence type="predicted"/>
<reference evidence="2" key="1">
    <citation type="submission" date="2017-07" db="EMBL/GenBank/DDBJ databases">
        <title>Taro Niue Genome Assembly and Annotation.</title>
        <authorList>
            <person name="Atibalentja N."/>
            <person name="Keating K."/>
            <person name="Fields C.J."/>
        </authorList>
    </citation>
    <scope>NUCLEOTIDE SEQUENCE</scope>
    <source>
        <strain evidence="2">Niue_2</strain>
        <tissue evidence="2">Leaf</tissue>
    </source>
</reference>
<keyword evidence="1" id="KW-0812">Transmembrane</keyword>
<feature type="non-terminal residue" evidence="2">
    <location>
        <position position="1"/>
    </location>
</feature>
<name>A0A843UJ10_COLES</name>
<organism evidence="2 3">
    <name type="scientific">Colocasia esculenta</name>
    <name type="common">Wild taro</name>
    <name type="synonym">Arum esculentum</name>
    <dbReference type="NCBI Taxonomy" id="4460"/>
    <lineage>
        <taxon>Eukaryota</taxon>
        <taxon>Viridiplantae</taxon>
        <taxon>Streptophyta</taxon>
        <taxon>Embryophyta</taxon>
        <taxon>Tracheophyta</taxon>
        <taxon>Spermatophyta</taxon>
        <taxon>Magnoliopsida</taxon>
        <taxon>Liliopsida</taxon>
        <taxon>Araceae</taxon>
        <taxon>Aroideae</taxon>
        <taxon>Colocasieae</taxon>
        <taxon>Colocasia</taxon>
    </lineage>
</organism>